<dbReference type="SMART" id="SM00248">
    <property type="entry name" value="ANK"/>
    <property type="match status" value="4"/>
</dbReference>
<evidence type="ECO:0000256" key="2">
    <source>
        <dbReference type="ARBA" id="ARBA00023043"/>
    </source>
</evidence>
<dbReference type="InterPro" id="IPR036770">
    <property type="entry name" value="Ankyrin_rpt-contain_sf"/>
</dbReference>
<name>A0ABD6ESP0_9BILA</name>
<dbReference type="SUPFAM" id="SSF48403">
    <property type="entry name" value="Ankyrin repeat"/>
    <property type="match status" value="1"/>
</dbReference>
<dbReference type="PROSITE" id="PS50088">
    <property type="entry name" value="ANK_REPEAT"/>
    <property type="match status" value="3"/>
</dbReference>
<dbReference type="PANTHER" id="PTHR24123:SF141">
    <property type="entry name" value="ANKYRIN 2, ISOFORM U"/>
    <property type="match status" value="1"/>
</dbReference>
<sequence>MCALLIENNANVQAQAKNGLTPMHLCAQEDHVNVAEELVRHGASIDSQTKAGYTPLHVACHFGQLNMVRFLIQNGAPVASVTRASYTPLHQAAQQGHNTVVRYLLENGASPNVHTVNGQTPLSIAERLGYVSVVETLKTVTETTVITETTTVTEERYKPQNPEAMNETMFSDSEDEGEESQVTANAHVRDFSERLTQGLHDSTGVHLIHTAEPMLSRSPEMDTNDGDLDALIRKAQFEPVATAMTDSTLDTSVPDNIAMIQTSVQPR</sequence>
<dbReference type="EMBL" id="JBGFUD010010316">
    <property type="protein sequence ID" value="MFH4982866.1"/>
    <property type="molecule type" value="Genomic_DNA"/>
</dbReference>
<dbReference type="Gene3D" id="1.25.40.20">
    <property type="entry name" value="Ankyrin repeat-containing domain"/>
    <property type="match status" value="1"/>
</dbReference>
<keyword evidence="2 3" id="KW-0040">ANK repeat</keyword>
<keyword evidence="1" id="KW-0677">Repeat</keyword>
<dbReference type="PROSITE" id="PS50297">
    <property type="entry name" value="ANK_REP_REGION"/>
    <property type="match status" value="3"/>
</dbReference>
<feature type="repeat" description="ANK" evidence="3">
    <location>
        <begin position="51"/>
        <end position="83"/>
    </location>
</feature>
<dbReference type="Proteomes" id="UP001608902">
    <property type="component" value="Unassembled WGS sequence"/>
</dbReference>
<dbReference type="Pfam" id="PF12796">
    <property type="entry name" value="Ank_2"/>
    <property type="match status" value="2"/>
</dbReference>
<keyword evidence="5" id="KW-1185">Reference proteome</keyword>
<dbReference type="PRINTS" id="PR01415">
    <property type="entry name" value="ANKYRIN"/>
</dbReference>
<dbReference type="PANTHER" id="PTHR24123">
    <property type="entry name" value="ANKYRIN REPEAT-CONTAINING"/>
    <property type="match status" value="1"/>
</dbReference>
<accession>A0ABD6ESP0</accession>
<comment type="caution">
    <text evidence="4">The sequence shown here is derived from an EMBL/GenBank/DDBJ whole genome shotgun (WGS) entry which is preliminary data.</text>
</comment>
<protein>
    <submittedName>
        <fullName evidence="4">Uncharacterized protein</fullName>
    </submittedName>
</protein>
<reference evidence="4 5" key="1">
    <citation type="submission" date="2024-08" db="EMBL/GenBank/DDBJ databases">
        <title>Gnathostoma spinigerum genome.</title>
        <authorList>
            <person name="Gonzalez-Bertolin B."/>
            <person name="Monzon S."/>
            <person name="Zaballos A."/>
            <person name="Jimenez P."/>
            <person name="Dekumyoy P."/>
            <person name="Varona S."/>
            <person name="Cuesta I."/>
            <person name="Sumanam S."/>
            <person name="Adisakwattana P."/>
            <person name="Gasser R.B."/>
            <person name="Hernandez-Gonzalez A."/>
            <person name="Young N.D."/>
            <person name="Perteguer M.J."/>
        </authorList>
    </citation>
    <scope>NUCLEOTIDE SEQUENCE [LARGE SCALE GENOMIC DNA]</scope>
    <source>
        <strain evidence="4">AL3</strain>
        <tissue evidence="4">Liver</tissue>
    </source>
</reference>
<organism evidence="4 5">
    <name type="scientific">Gnathostoma spinigerum</name>
    <dbReference type="NCBI Taxonomy" id="75299"/>
    <lineage>
        <taxon>Eukaryota</taxon>
        <taxon>Metazoa</taxon>
        <taxon>Ecdysozoa</taxon>
        <taxon>Nematoda</taxon>
        <taxon>Chromadorea</taxon>
        <taxon>Rhabditida</taxon>
        <taxon>Spirurina</taxon>
        <taxon>Gnathostomatomorpha</taxon>
        <taxon>Gnathostomatoidea</taxon>
        <taxon>Gnathostomatidae</taxon>
        <taxon>Gnathostoma</taxon>
    </lineage>
</organism>
<gene>
    <name evidence="4" type="ORF">AB6A40_009575</name>
</gene>
<dbReference type="InterPro" id="IPR051165">
    <property type="entry name" value="Multifunctional_ANK_Repeat"/>
</dbReference>
<evidence type="ECO:0000256" key="3">
    <source>
        <dbReference type="PROSITE-ProRule" id="PRU00023"/>
    </source>
</evidence>
<evidence type="ECO:0000313" key="5">
    <source>
        <dbReference type="Proteomes" id="UP001608902"/>
    </source>
</evidence>
<dbReference type="InterPro" id="IPR002110">
    <property type="entry name" value="Ankyrin_rpt"/>
</dbReference>
<feature type="repeat" description="ANK" evidence="3">
    <location>
        <begin position="84"/>
        <end position="116"/>
    </location>
</feature>
<evidence type="ECO:0000256" key="1">
    <source>
        <dbReference type="ARBA" id="ARBA00022737"/>
    </source>
</evidence>
<feature type="repeat" description="ANK" evidence="3">
    <location>
        <begin position="18"/>
        <end position="50"/>
    </location>
</feature>
<proteinExistence type="predicted"/>
<dbReference type="AlphaFoldDB" id="A0ABD6ESP0"/>
<evidence type="ECO:0000313" key="4">
    <source>
        <dbReference type="EMBL" id="MFH4982866.1"/>
    </source>
</evidence>